<evidence type="ECO:0000313" key="1">
    <source>
        <dbReference type="EMBL" id="KJX93762.1"/>
    </source>
</evidence>
<proteinExistence type="predicted"/>
<sequence>MANIDKDTQDMIAALDRLGVKVDDPVSDDHATDDLNIASSLSQTRSVGPHGSYHELHFEYPAMTLLPKKATPYLSRPKNLQYREGPRAGAFHQDTNNLSFSVQLQTLSTVADSHEPIFEPCTSFIEAAQRLYRAPGVSNLELVAYYENEDIKYRARIRIRWITARGTSVESHTFNHTAAEWFDLLRENQDDPSTEWLYLLQDLTDRASDRAYLHVRQRLFAHNPDLSLAHDEQFADDWNTINLLSPNQLLHNRIHWHLGIGAELPCGCFNSGISEFYIINAMSESEAAEFQCLLCHKPVLTDQDMSHIEQRHDRRLRLKAKIAAQCWTLIPAQIRASWPNNNKPFEISHAIIRETIQEVLETLEVPESVVPAELCLTGTRETAIVTMRFFELFHQDEQRFSMVPEQMIELLVEAAQNKLRVEAGLDEDDDLTSVMPIGYAAFLQRWFERAVAKLEYYRQRGTETLDRDAADELLGLMMGERRFAGKDSKSSKTGLLRLKG</sequence>
<organism evidence="1 2">
    <name type="scientific">Zymoseptoria brevis</name>
    <dbReference type="NCBI Taxonomy" id="1047168"/>
    <lineage>
        <taxon>Eukaryota</taxon>
        <taxon>Fungi</taxon>
        <taxon>Dikarya</taxon>
        <taxon>Ascomycota</taxon>
        <taxon>Pezizomycotina</taxon>
        <taxon>Dothideomycetes</taxon>
        <taxon>Dothideomycetidae</taxon>
        <taxon>Mycosphaerellales</taxon>
        <taxon>Mycosphaerellaceae</taxon>
        <taxon>Zymoseptoria</taxon>
    </lineage>
</organism>
<comment type="caution">
    <text evidence="1">The sequence shown here is derived from an EMBL/GenBank/DDBJ whole genome shotgun (WGS) entry which is preliminary data.</text>
</comment>
<evidence type="ECO:0000313" key="2">
    <source>
        <dbReference type="Proteomes" id="UP000033647"/>
    </source>
</evidence>
<gene>
    <name evidence="1" type="ORF">TI39_contig4261g00005</name>
</gene>
<dbReference type="OrthoDB" id="3644353at2759"/>
<dbReference type="EMBL" id="LAFY01004220">
    <property type="protein sequence ID" value="KJX93762.1"/>
    <property type="molecule type" value="Genomic_DNA"/>
</dbReference>
<name>A0A0F4G9R9_9PEZI</name>
<keyword evidence="2" id="KW-1185">Reference proteome</keyword>
<dbReference type="Proteomes" id="UP000033647">
    <property type="component" value="Unassembled WGS sequence"/>
</dbReference>
<reference evidence="1 2" key="1">
    <citation type="submission" date="2015-03" db="EMBL/GenBank/DDBJ databases">
        <title>RNA-seq based gene annotation and comparative genomics of four Zymoseptoria species reveal species-specific pathogenicity related genes and transposable element activity.</title>
        <authorList>
            <person name="Grandaubert J."/>
            <person name="Bhattacharyya A."/>
            <person name="Stukenbrock E.H."/>
        </authorList>
    </citation>
    <scope>NUCLEOTIDE SEQUENCE [LARGE SCALE GENOMIC DNA]</scope>
    <source>
        <strain evidence="1 2">Zb18110</strain>
    </source>
</reference>
<accession>A0A0F4G9R9</accession>
<protein>
    <submittedName>
        <fullName evidence="1">Uncharacterized protein</fullName>
    </submittedName>
</protein>
<dbReference type="AlphaFoldDB" id="A0A0F4G9R9"/>